<dbReference type="STRING" id="360411.AC812_07005"/>
<proteinExistence type="inferred from homology"/>
<dbReference type="AlphaFoldDB" id="A0A0P6X4D8"/>
<dbReference type="PANTHER" id="PTHR11851:SF49">
    <property type="entry name" value="MITOCHONDRIAL-PROCESSING PEPTIDASE SUBUNIT ALPHA"/>
    <property type="match status" value="1"/>
</dbReference>
<evidence type="ECO:0000313" key="5">
    <source>
        <dbReference type="EMBL" id="KPL76393.1"/>
    </source>
</evidence>
<dbReference type="InterPro" id="IPR011765">
    <property type="entry name" value="Pept_M16_N"/>
</dbReference>
<dbReference type="InterPro" id="IPR007863">
    <property type="entry name" value="Peptidase_M16_C"/>
</dbReference>
<sequence>MADDILRAQLPNGLTVQLKEIHTAPLISHWVWYRVGSRYEQNGKRGISHWVEHMQFKGTPRFPAGVPDKAIARTGGTWNAFTHMDWTTYFETLPADHLSLALEIESDRMVNSLFDPKEVEAERTVILSELAGNLNEPLFLLSDAVQKASFEQHPYRNEVIGTPEDLQNIRRDDLFEYYRHYYHPANALVAIAGDFDAGQILRQIEDRYGAIPPGKPAQNPTTPEPPVAEERHLAVSGPGETVYLQIAYRSPAAADADFFSMTVLDSLLAGPTSLNMFGGGGISNKTSRLYRALVENEWAVGISGGMQATFDPFLYDLTITLRPDRNPDEVLAVVDDEIKRLQDAPVSEQEIQRAIKQARAMFAYGSENITNQAFWLGFAEMFADYGWFSGYLTRLAEVTPADVQRAAQRWLPSNQRVVGVYYPLNGGPGA</sequence>
<protein>
    <recommendedName>
        <fullName evidence="7">Insulinase family protein</fullName>
    </recommendedName>
</protein>
<evidence type="ECO:0000259" key="3">
    <source>
        <dbReference type="Pfam" id="PF00675"/>
    </source>
</evidence>
<dbReference type="EMBL" id="LGHJ01000012">
    <property type="protein sequence ID" value="KPL76393.1"/>
    <property type="molecule type" value="Genomic_DNA"/>
</dbReference>
<dbReference type="InterPro" id="IPR050361">
    <property type="entry name" value="MPP/UQCRC_Complex"/>
</dbReference>
<dbReference type="OrthoDB" id="9811314at2"/>
<evidence type="ECO:0000313" key="6">
    <source>
        <dbReference type="Proteomes" id="UP000050514"/>
    </source>
</evidence>
<accession>A0A0P6X4D8</accession>
<gene>
    <name evidence="5" type="ORF">AC812_07005</name>
</gene>
<evidence type="ECO:0000256" key="1">
    <source>
        <dbReference type="ARBA" id="ARBA00007261"/>
    </source>
</evidence>
<dbReference type="RefSeq" id="WP_061919486.1">
    <property type="nucleotide sequence ID" value="NZ_DF967971.1"/>
</dbReference>
<name>A0A0P6X4D8_9CHLR</name>
<feature type="domain" description="Peptidase M16 C-terminal" evidence="4">
    <location>
        <begin position="168"/>
        <end position="357"/>
    </location>
</feature>
<evidence type="ECO:0000256" key="2">
    <source>
        <dbReference type="SAM" id="MobiDB-lite"/>
    </source>
</evidence>
<feature type="region of interest" description="Disordered" evidence="2">
    <location>
        <begin position="210"/>
        <end position="229"/>
    </location>
</feature>
<dbReference type="InterPro" id="IPR011249">
    <property type="entry name" value="Metalloenz_LuxS/M16"/>
</dbReference>
<evidence type="ECO:0000259" key="4">
    <source>
        <dbReference type="Pfam" id="PF05193"/>
    </source>
</evidence>
<reference evidence="5 6" key="1">
    <citation type="submission" date="2015-07" db="EMBL/GenBank/DDBJ databases">
        <title>Draft genome of Bellilinea caldifistulae DSM 17877.</title>
        <authorList>
            <person name="Hemp J."/>
            <person name="Ward L.M."/>
            <person name="Pace L.A."/>
            <person name="Fischer W.W."/>
        </authorList>
    </citation>
    <scope>NUCLEOTIDE SEQUENCE [LARGE SCALE GENOMIC DNA]</scope>
    <source>
        <strain evidence="5 6">GOMI-1</strain>
    </source>
</reference>
<evidence type="ECO:0008006" key="7">
    <source>
        <dbReference type="Google" id="ProtNLM"/>
    </source>
</evidence>
<dbReference type="PANTHER" id="PTHR11851">
    <property type="entry name" value="METALLOPROTEASE"/>
    <property type="match status" value="1"/>
</dbReference>
<dbReference type="Pfam" id="PF00675">
    <property type="entry name" value="Peptidase_M16"/>
    <property type="match status" value="1"/>
</dbReference>
<dbReference type="SUPFAM" id="SSF63411">
    <property type="entry name" value="LuxS/MPP-like metallohydrolase"/>
    <property type="match status" value="2"/>
</dbReference>
<organism evidence="5 6">
    <name type="scientific">Bellilinea caldifistulae</name>
    <dbReference type="NCBI Taxonomy" id="360411"/>
    <lineage>
        <taxon>Bacteria</taxon>
        <taxon>Bacillati</taxon>
        <taxon>Chloroflexota</taxon>
        <taxon>Anaerolineae</taxon>
        <taxon>Anaerolineales</taxon>
        <taxon>Anaerolineaceae</taxon>
        <taxon>Bellilinea</taxon>
    </lineage>
</organism>
<comment type="caution">
    <text evidence="5">The sequence shown here is derived from an EMBL/GenBank/DDBJ whole genome shotgun (WGS) entry which is preliminary data.</text>
</comment>
<feature type="domain" description="Peptidase M16 N-terminal" evidence="3">
    <location>
        <begin position="17"/>
        <end position="162"/>
    </location>
</feature>
<keyword evidence="6" id="KW-1185">Reference proteome</keyword>
<dbReference type="GO" id="GO:0046872">
    <property type="term" value="F:metal ion binding"/>
    <property type="evidence" value="ECO:0007669"/>
    <property type="project" value="InterPro"/>
</dbReference>
<dbReference type="Gene3D" id="3.30.830.10">
    <property type="entry name" value="Metalloenzyme, LuxS/M16 peptidase-like"/>
    <property type="match status" value="2"/>
</dbReference>
<dbReference type="Pfam" id="PF05193">
    <property type="entry name" value="Peptidase_M16_C"/>
    <property type="match status" value="1"/>
</dbReference>
<dbReference type="Proteomes" id="UP000050514">
    <property type="component" value="Unassembled WGS sequence"/>
</dbReference>
<comment type="similarity">
    <text evidence="1">Belongs to the peptidase M16 family.</text>
</comment>